<evidence type="ECO:0000313" key="1">
    <source>
        <dbReference type="EMBL" id="NIH57304.1"/>
    </source>
</evidence>
<protein>
    <submittedName>
        <fullName evidence="1">Uncharacterized protein</fullName>
    </submittedName>
</protein>
<comment type="caution">
    <text evidence="1">The sequence shown here is derived from an EMBL/GenBank/DDBJ whole genome shotgun (WGS) entry which is preliminary data.</text>
</comment>
<gene>
    <name evidence="1" type="ORF">FB473_001949</name>
</gene>
<accession>A0ABX0SG14</accession>
<name>A0ABX0SG14_9ACTN</name>
<dbReference type="Proteomes" id="UP000749311">
    <property type="component" value="Unassembled WGS sequence"/>
</dbReference>
<dbReference type="EMBL" id="JAAMOZ010000001">
    <property type="protein sequence ID" value="NIH57304.1"/>
    <property type="molecule type" value="Genomic_DNA"/>
</dbReference>
<reference evidence="1 2" key="1">
    <citation type="submission" date="2020-02" db="EMBL/GenBank/DDBJ databases">
        <title>Sequencing the genomes of 1000 actinobacteria strains.</title>
        <authorList>
            <person name="Klenk H.-P."/>
        </authorList>
    </citation>
    <scope>NUCLEOTIDE SEQUENCE [LARGE SCALE GENOMIC DNA]</scope>
    <source>
        <strain evidence="1 2">DSM 19609</strain>
    </source>
</reference>
<dbReference type="RefSeq" id="WP_167166884.1">
    <property type="nucleotide sequence ID" value="NZ_BAAAOO010000010.1"/>
</dbReference>
<proteinExistence type="predicted"/>
<evidence type="ECO:0000313" key="2">
    <source>
        <dbReference type="Proteomes" id="UP000749311"/>
    </source>
</evidence>
<keyword evidence="2" id="KW-1185">Reference proteome</keyword>
<sequence>MTPDDIVTLIAYVSALCPGQKANTMVGAAWLDALGDIPLPLAKRAACEVAKRQPFVAVADIRSMLTRMRKAASPHVRAAVNEIEGAYPRDPDVDWPGWCRWRNQRVAALVDGAIVRDLVRFSEEIRESTTTVDADALPLRAVETAPTVDRRAELAEMLHTPREIAG</sequence>
<organism evidence="1 2">
    <name type="scientific">Brooklawnia cerclae</name>
    <dbReference type="NCBI Taxonomy" id="349934"/>
    <lineage>
        <taxon>Bacteria</taxon>
        <taxon>Bacillati</taxon>
        <taxon>Actinomycetota</taxon>
        <taxon>Actinomycetes</taxon>
        <taxon>Propionibacteriales</taxon>
        <taxon>Propionibacteriaceae</taxon>
        <taxon>Brooklawnia</taxon>
    </lineage>
</organism>